<reference evidence="2" key="2">
    <citation type="submission" date="2022-01" db="EMBL/GenBank/DDBJ databases">
        <authorList>
            <person name="Yamashiro T."/>
            <person name="Shiraishi A."/>
            <person name="Satake H."/>
            <person name="Nakayama K."/>
        </authorList>
    </citation>
    <scope>NUCLEOTIDE SEQUENCE</scope>
</reference>
<evidence type="ECO:0000313" key="2">
    <source>
        <dbReference type="EMBL" id="GJT37831.1"/>
    </source>
</evidence>
<dbReference type="Proteomes" id="UP001151760">
    <property type="component" value="Unassembled WGS sequence"/>
</dbReference>
<accession>A0ABQ5DHT9</accession>
<feature type="region of interest" description="Disordered" evidence="1">
    <location>
        <begin position="1"/>
        <end position="29"/>
    </location>
</feature>
<comment type="caution">
    <text evidence="2">The sequence shown here is derived from an EMBL/GenBank/DDBJ whole genome shotgun (WGS) entry which is preliminary data.</text>
</comment>
<dbReference type="EMBL" id="BQNB010015255">
    <property type="protein sequence ID" value="GJT37831.1"/>
    <property type="molecule type" value="Genomic_DNA"/>
</dbReference>
<feature type="compositionally biased region" description="Basic and acidic residues" evidence="1">
    <location>
        <begin position="78"/>
        <end position="94"/>
    </location>
</feature>
<evidence type="ECO:0000256" key="1">
    <source>
        <dbReference type="SAM" id="MobiDB-lite"/>
    </source>
</evidence>
<proteinExistence type="predicted"/>
<feature type="compositionally biased region" description="Basic residues" evidence="1">
    <location>
        <begin position="1"/>
        <end position="10"/>
    </location>
</feature>
<evidence type="ECO:0000313" key="3">
    <source>
        <dbReference type="Proteomes" id="UP001151760"/>
    </source>
</evidence>
<sequence length="227" mass="26480">MEKRKRHFAAKRAEEKRNKPPTKAQKRKTMSTYLKNMDGWKLDQLKGKSYNEVEKLFDQAMARINNFVGMDSAKEAKKLEGTSKRASDETERESRKKQKMDDEEIAKLQALIEINSDEEEVPINAIPLATKPPAIVDYSIYKEGRVGFYKITRADGLDTIFRVFSVLLYSFDREDLETLWKLAKARHGDTRPDEGYERVLWGDLKTMFKSHVEDLIWRELRQGTVLT</sequence>
<organism evidence="2 3">
    <name type="scientific">Tanacetum coccineum</name>
    <dbReference type="NCBI Taxonomy" id="301880"/>
    <lineage>
        <taxon>Eukaryota</taxon>
        <taxon>Viridiplantae</taxon>
        <taxon>Streptophyta</taxon>
        <taxon>Embryophyta</taxon>
        <taxon>Tracheophyta</taxon>
        <taxon>Spermatophyta</taxon>
        <taxon>Magnoliopsida</taxon>
        <taxon>eudicotyledons</taxon>
        <taxon>Gunneridae</taxon>
        <taxon>Pentapetalae</taxon>
        <taxon>asterids</taxon>
        <taxon>campanulids</taxon>
        <taxon>Asterales</taxon>
        <taxon>Asteraceae</taxon>
        <taxon>Asteroideae</taxon>
        <taxon>Anthemideae</taxon>
        <taxon>Anthemidinae</taxon>
        <taxon>Tanacetum</taxon>
    </lineage>
</organism>
<reference evidence="2" key="1">
    <citation type="journal article" date="2022" name="Int. J. Mol. Sci.">
        <title>Draft Genome of Tanacetum Coccineum: Genomic Comparison of Closely Related Tanacetum-Family Plants.</title>
        <authorList>
            <person name="Yamashiro T."/>
            <person name="Shiraishi A."/>
            <person name="Nakayama K."/>
            <person name="Satake H."/>
        </authorList>
    </citation>
    <scope>NUCLEOTIDE SEQUENCE</scope>
</reference>
<name>A0ABQ5DHT9_9ASTR</name>
<protein>
    <submittedName>
        <fullName evidence="2">Uncharacterized protein</fullName>
    </submittedName>
</protein>
<keyword evidence="3" id="KW-1185">Reference proteome</keyword>
<feature type="region of interest" description="Disordered" evidence="1">
    <location>
        <begin position="78"/>
        <end position="101"/>
    </location>
</feature>
<gene>
    <name evidence="2" type="ORF">Tco_0937696</name>
</gene>